<dbReference type="EMBL" id="UGTJ01000001">
    <property type="protein sequence ID" value="SUB79601.1"/>
    <property type="molecule type" value="Genomic_DNA"/>
</dbReference>
<comment type="caution">
    <text evidence="8">The sequence shown here is derived from an EMBL/GenBank/DDBJ whole genome shotgun (WGS) entry which is preliminary data.</text>
</comment>
<dbReference type="PANTHER" id="PTHR32071">
    <property type="entry name" value="TRANSCRIPTIONAL REGULATORY PROTEIN"/>
    <property type="match status" value="1"/>
</dbReference>
<keyword evidence="2" id="KW-0067">ATP-binding</keyword>
<protein>
    <submittedName>
        <fullName evidence="8">Nitrogen assimilation regulatory protein</fullName>
    </submittedName>
</protein>
<dbReference type="Gene3D" id="3.40.50.300">
    <property type="entry name" value="P-loop containing nucleotide triphosphate hydrolases"/>
    <property type="match status" value="1"/>
</dbReference>
<keyword evidence="4" id="KW-0238">DNA-binding</keyword>
<evidence type="ECO:0000313" key="8">
    <source>
        <dbReference type="EMBL" id="SUB79601.1"/>
    </source>
</evidence>
<organism evidence="8 9">
    <name type="scientific">Segatella buccae</name>
    <dbReference type="NCBI Taxonomy" id="28126"/>
    <lineage>
        <taxon>Bacteria</taxon>
        <taxon>Pseudomonadati</taxon>
        <taxon>Bacteroidota</taxon>
        <taxon>Bacteroidia</taxon>
        <taxon>Bacteroidales</taxon>
        <taxon>Prevotellaceae</taxon>
        <taxon>Segatella</taxon>
    </lineage>
</organism>
<dbReference type="CDD" id="cd00009">
    <property type="entry name" value="AAA"/>
    <property type="match status" value="1"/>
</dbReference>
<dbReference type="InterPro" id="IPR002197">
    <property type="entry name" value="HTH_Fis"/>
</dbReference>
<feature type="domain" description="Sigma-54 factor interaction" evidence="7">
    <location>
        <begin position="15"/>
        <end position="244"/>
    </location>
</feature>
<dbReference type="SMART" id="SM00382">
    <property type="entry name" value="AAA"/>
    <property type="match status" value="1"/>
</dbReference>
<evidence type="ECO:0000256" key="1">
    <source>
        <dbReference type="ARBA" id="ARBA00022741"/>
    </source>
</evidence>
<dbReference type="PROSITE" id="PS50045">
    <property type="entry name" value="SIGMA54_INTERACT_4"/>
    <property type="match status" value="1"/>
</dbReference>
<evidence type="ECO:0000256" key="3">
    <source>
        <dbReference type="ARBA" id="ARBA00023015"/>
    </source>
</evidence>
<dbReference type="Gene3D" id="1.10.10.60">
    <property type="entry name" value="Homeodomain-like"/>
    <property type="match status" value="1"/>
</dbReference>
<dbReference type="PROSITE" id="PS00688">
    <property type="entry name" value="SIGMA54_INTERACT_3"/>
    <property type="match status" value="1"/>
</dbReference>
<keyword evidence="6" id="KW-0175">Coiled coil</keyword>
<dbReference type="InterPro" id="IPR003593">
    <property type="entry name" value="AAA+_ATPase"/>
</dbReference>
<proteinExistence type="predicted"/>
<evidence type="ECO:0000256" key="6">
    <source>
        <dbReference type="SAM" id="Coils"/>
    </source>
</evidence>
<accession>A0AAQ1UKF6</accession>
<dbReference type="PANTHER" id="PTHR32071:SF121">
    <property type="entry name" value="SIGMA L-DEPENDENT TRANSCRIPTIONAL REGULATOR YQIR-RELATED"/>
    <property type="match status" value="1"/>
</dbReference>
<evidence type="ECO:0000256" key="4">
    <source>
        <dbReference type="ARBA" id="ARBA00023125"/>
    </source>
</evidence>
<keyword evidence="5" id="KW-0804">Transcription</keyword>
<keyword evidence="3" id="KW-0805">Transcription regulation</keyword>
<dbReference type="GO" id="GO:0006355">
    <property type="term" value="P:regulation of DNA-templated transcription"/>
    <property type="evidence" value="ECO:0007669"/>
    <property type="project" value="InterPro"/>
</dbReference>
<keyword evidence="1" id="KW-0547">Nucleotide-binding</keyword>
<dbReference type="InterPro" id="IPR009057">
    <property type="entry name" value="Homeodomain-like_sf"/>
</dbReference>
<dbReference type="InterPro" id="IPR058031">
    <property type="entry name" value="AAA_lid_NorR"/>
</dbReference>
<dbReference type="InterPro" id="IPR025943">
    <property type="entry name" value="Sigma_54_int_dom_ATP-bd_2"/>
</dbReference>
<dbReference type="AlphaFoldDB" id="A0AAQ1UKF6"/>
<dbReference type="Gene3D" id="1.10.8.60">
    <property type="match status" value="1"/>
</dbReference>
<dbReference type="PRINTS" id="PR01590">
    <property type="entry name" value="HTHFIS"/>
</dbReference>
<dbReference type="InterPro" id="IPR027417">
    <property type="entry name" value="P-loop_NTPase"/>
</dbReference>
<dbReference type="Proteomes" id="UP000255283">
    <property type="component" value="Unassembled WGS sequence"/>
</dbReference>
<evidence type="ECO:0000256" key="5">
    <source>
        <dbReference type="ARBA" id="ARBA00023163"/>
    </source>
</evidence>
<dbReference type="FunFam" id="3.40.50.300:FF:000006">
    <property type="entry name" value="DNA-binding transcriptional regulator NtrC"/>
    <property type="match status" value="1"/>
</dbReference>
<gene>
    <name evidence="8" type="primary">ntrC</name>
    <name evidence="8" type="ORF">NCTC13063_00869</name>
</gene>
<dbReference type="InterPro" id="IPR025662">
    <property type="entry name" value="Sigma_54_int_dom_ATP-bd_1"/>
</dbReference>
<dbReference type="InterPro" id="IPR025944">
    <property type="entry name" value="Sigma_54_int_dom_CS"/>
</dbReference>
<dbReference type="Pfam" id="PF00158">
    <property type="entry name" value="Sigma54_activat"/>
    <property type="match status" value="1"/>
</dbReference>
<dbReference type="RefSeq" id="WP_115153347.1">
    <property type="nucleotide sequence ID" value="NZ_DBFWLE010000018.1"/>
</dbReference>
<feature type="coiled-coil region" evidence="6">
    <location>
        <begin position="291"/>
        <end position="318"/>
    </location>
</feature>
<dbReference type="Pfam" id="PF02954">
    <property type="entry name" value="HTH_8"/>
    <property type="match status" value="1"/>
</dbReference>
<evidence type="ECO:0000313" key="9">
    <source>
        <dbReference type="Proteomes" id="UP000255283"/>
    </source>
</evidence>
<reference evidence="8 9" key="1">
    <citation type="submission" date="2018-06" db="EMBL/GenBank/DDBJ databases">
        <authorList>
            <consortium name="Pathogen Informatics"/>
            <person name="Doyle S."/>
        </authorList>
    </citation>
    <scope>NUCLEOTIDE SEQUENCE [LARGE SCALE GENOMIC DNA]</scope>
    <source>
        <strain evidence="8 9">NCTC13063</strain>
    </source>
</reference>
<dbReference type="PROSITE" id="PS00676">
    <property type="entry name" value="SIGMA54_INTERACT_2"/>
    <property type="match status" value="1"/>
</dbReference>
<name>A0AAQ1UKF6_9BACT</name>
<dbReference type="GO" id="GO:0043565">
    <property type="term" value="F:sequence-specific DNA binding"/>
    <property type="evidence" value="ECO:0007669"/>
    <property type="project" value="InterPro"/>
</dbReference>
<dbReference type="InterPro" id="IPR002078">
    <property type="entry name" value="Sigma_54_int"/>
</dbReference>
<dbReference type="SUPFAM" id="SSF46689">
    <property type="entry name" value="Homeodomain-like"/>
    <property type="match status" value="1"/>
</dbReference>
<evidence type="ECO:0000256" key="2">
    <source>
        <dbReference type="ARBA" id="ARBA00022840"/>
    </source>
</evidence>
<evidence type="ECO:0000259" key="7">
    <source>
        <dbReference type="PROSITE" id="PS50045"/>
    </source>
</evidence>
<dbReference type="GO" id="GO:0005524">
    <property type="term" value="F:ATP binding"/>
    <property type="evidence" value="ECO:0007669"/>
    <property type="project" value="UniProtKB-KW"/>
</dbReference>
<dbReference type="PROSITE" id="PS00675">
    <property type="entry name" value="SIGMA54_INTERACT_1"/>
    <property type="match status" value="1"/>
</dbReference>
<dbReference type="SUPFAM" id="SSF52540">
    <property type="entry name" value="P-loop containing nucleoside triphosphate hydrolases"/>
    <property type="match status" value="1"/>
</dbReference>
<dbReference type="Pfam" id="PF25601">
    <property type="entry name" value="AAA_lid_14"/>
    <property type="match status" value="1"/>
</dbReference>
<sequence length="421" mass="47115">MNTSELQKTKQRYNIVGNSDGLNHALDVALQVAPTDLSVLIIGESGVGKEIIPRVIHDNSPRRREKYFAINCGSIPEGTIDSELFGHEKGSFTGAIGESEGYFGVANKGTIFLDEVGELPMATQARLLRVLETGEYIRVGGQEIRKTDVRIVAATNVNMRKAISEGRFREDLFYRLNTIPVQMPPLRDRGEDIILLFRLFAMQMAEKYRLPKITLTDDAKLVMLKYKWPGNVRQLKNITEQMSVLCRNREIDREELLQFIPQDSESTQLATIAQPGEHSYESEREILYKILYELRGNVSDLRRDMSSLRKQLDEARGLNGAAGFGAAMPASRSVTDATLPVHQSSINPSGTIGQSAGSMIEDAIAEEINEPESLNLNDLGRQMVEKALERNGGNRKKAAQELGISDRTLYRRLKQYGLEKN</sequence>